<name>A0A6A2YM52_HIBSY</name>
<protein>
    <submittedName>
        <fullName evidence="2">Uncharacterized protein</fullName>
    </submittedName>
</protein>
<dbReference type="AlphaFoldDB" id="A0A6A2YM52"/>
<evidence type="ECO:0000313" key="2">
    <source>
        <dbReference type="EMBL" id="KAE8680416.1"/>
    </source>
</evidence>
<reference evidence="2" key="1">
    <citation type="submission" date="2019-09" db="EMBL/GenBank/DDBJ databases">
        <title>Draft genome information of white flower Hibiscus syriacus.</title>
        <authorList>
            <person name="Kim Y.-M."/>
        </authorList>
    </citation>
    <scope>NUCLEOTIDE SEQUENCE [LARGE SCALE GENOMIC DNA]</scope>
    <source>
        <strain evidence="2">YM2019G1</strain>
    </source>
</reference>
<evidence type="ECO:0000256" key="1">
    <source>
        <dbReference type="SAM" id="MobiDB-lite"/>
    </source>
</evidence>
<feature type="region of interest" description="Disordered" evidence="1">
    <location>
        <begin position="1"/>
        <end position="51"/>
    </location>
</feature>
<dbReference type="Proteomes" id="UP000436088">
    <property type="component" value="Unassembled WGS sequence"/>
</dbReference>
<keyword evidence="3" id="KW-1185">Reference proteome</keyword>
<gene>
    <name evidence="2" type="ORF">F3Y22_tig00111388pilonHSYRG00001</name>
</gene>
<dbReference type="EMBL" id="VEPZ02001325">
    <property type="protein sequence ID" value="KAE8680416.1"/>
    <property type="molecule type" value="Genomic_DNA"/>
</dbReference>
<comment type="caution">
    <text evidence="2">The sequence shown here is derived from an EMBL/GenBank/DDBJ whole genome shotgun (WGS) entry which is preliminary data.</text>
</comment>
<evidence type="ECO:0000313" key="3">
    <source>
        <dbReference type="Proteomes" id="UP000436088"/>
    </source>
</evidence>
<proteinExistence type="predicted"/>
<accession>A0A6A2YM52</accession>
<sequence length="75" mass="8256">MSKTGTSLKPSRPKSVQAFQKNLGREKIPEEQDEKGAETVESGKGEGEGGILEKYPYLVAEFSRALPDNECGRRD</sequence>
<feature type="compositionally biased region" description="Basic and acidic residues" evidence="1">
    <location>
        <begin position="23"/>
        <end position="47"/>
    </location>
</feature>
<organism evidence="2 3">
    <name type="scientific">Hibiscus syriacus</name>
    <name type="common">Rose of Sharon</name>
    <dbReference type="NCBI Taxonomy" id="106335"/>
    <lineage>
        <taxon>Eukaryota</taxon>
        <taxon>Viridiplantae</taxon>
        <taxon>Streptophyta</taxon>
        <taxon>Embryophyta</taxon>
        <taxon>Tracheophyta</taxon>
        <taxon>Spermatophyta</taxon>
        <taxon>Magnoliopsida</taxon>
        <taxon>eudicotyledons</taxon>
        <taxon>Gunneridae</taxon>
        <taxon>Pentapetalae</taxon>
        <taxon>rosids</taxon>
        <taxon>malvids</taxon>
        <taxon>Malvales</taxon>
        <taxon>Malvaceae</taxon>
        <taxon>Malvoideae</taxon>
        <taxon>Hibiscus</taxon>
    </lineage>
</organism>